<evidence type="ECO:0000256" key="6">
    <source>
        <dbReference type="ARBA" id="ARBA00022750"/>
    </source>
</evidence>
<keyword evidence="3" id="KW-0997">Cell inner membrane</keyword>
<dbReference type="RefSeq" id="WP_021688098.1">
    <property type="nucleotide sequence ID" value="NZ_KI260571.1"/>
</dbReference>
<evidence type="ECO:0000313" key="13">
    <source>
        <dbReference type="EMBL" id="ERJ91876.1"/>
    </source>
</evidence>
<evidence type="ECO:0000313" key="14">
    <source>
        <dbReference type="Proteomes" id="UP000016649"/>
    </source>
</evidence>
<sequence length="185" mass="20740">MEEIVPVHLKENDSMRSKLLPLILTIAVIAADQIVKYFIASGIELYQVGAQFFDGFIRIIHVRNPGVAFSIGMGLPEFTRRVIFAVMPLIVLVVIMILYFRSNDFTSFQRWMICGIVGGGMGNLIDRFFRPAGVVDFIDVRFFGILGMDRWPTFNIADMSVVVCGILLLLSFIIGMSRTPAKKDA</sequence>
<dbReference type="EC" id="3.4.23.36" evidence="10"/>
<reference evidence="13 14" key="1">
    <citation type="submission" date="2013-08" db="EMBL/GenBank/DDBJ databases">
        <authorList>
            <person name="Weinstock G."/>
            <person name="Sodergren E."/>
            <person name="Wylie T."/>
            <person name="Fulton L."/>
            <person name="Fulton R."/>
            <person name="Fronick C."/>
            <person name="O'Laughlin M."/>
            <person name="Godfrey J."/>
            <person name="Miner T."/>
            <person name="Herter B."/>
            <person name="Appelbaum E."/>
            <person name="Cordes M."/>
            <person name="Lek S."/>
            <person name="Wollam A."/>
            <person name="Pepin K.H."/>
            <person name="Palsikar V.B."/>
            <person name="Mitreva M."/>
            <person name="Wilson R.K."/>
        </authorList>
    </citation>
    <scope>NUCLEOTIDE SEQUENCE [LARGE SCALE GENOMIC DNA]</scope>
    <source>
        <strain evidence="13 14">ATCC 700332</strain>
    </source>
</reference>
<evidence type="ECO:0000256" key="2">
    <source>
        <dbReference type="ARBA" id="ARBA00022475"/>
    </source>
</evidence>
<evidence type="ECO:0000256" key="5">
    <source>
        <dbReference type="ARBA" id="ARBA00022692"/>
    </source>
</evidence>
<keyword evidence="14" id="KW-1185">Reference proteome</keyword>
<keyword evidence="8 10" id="KW-1133">Transmembrane helix</keyword>
<comment type="catalytic activity">
    <reaction evidence="10 11">
        <text>Release of signal peptides from bacterial membrane prolipoproteins. Hydrolyzes -Xaa-Yaa-Zaa-|-(S,diacylglyceryl)Cys-, in which Xaa is hydrophobic (preferably Leu), and Yaa (Ala or Ser) and Zaa (Gly or Ala) have small, neutral side chains.</text>
        <dbReference type="EC" id="3.4.23.36"/>
    </reaction>
</comment>
<feature type="transmembrane region" description="Helical" evidence="10">
    <location>
        <begin position="156"/>
        <end position="176"/>
    </location>
</feature>
<keyword evidence="6 10" id="KW-0064">Aspartyl protease</keyword>
<keyword evidence="2 10" id="KW-1003">Cell membrane</keyword>
<comment type="subcellular location">
    <subcellularLocation>
        <location evidence="10">Cell membrane</location>
        <topology evidence="10">Multi-pass membrane protein</topology>
    </subcellularLocation>
</comment>
<evidence type="ECO:0000256" key="9">
    <source>
        <dbReference type="ARBA" id="ARBA00023136"/>
    </source>
</evidence>
<name>A0ABN0NX13_TRELE</name>
<organism evidence="13 14">
    <name type="scientific">Treponema lecithinolyticum ATCC 700332</name>
    <dbReference type="NCBI Taxonomy" id="1321815"/>
    <lineage>
        <taxon>Bacteria</taxon>
        <taxon>Pseudomonadati</taxon>
        <taxon>Spirochaetota</taxon>
        <taxon>Spirochaetia</taxon>
        <taxon>Spirochaetales</taxon>
        <taxon>Treponemataceae</taxon>
        <taxon>Treponema</taxon>
    </lineage>
</organism>
<evidence type="ECO:0000256" key="11">
    <source>
        <dbReference type="RuleBase" id="RU000594"/>
    </source>
</evidence>
<evidence type="ECO:0000256" key="4">
    <source>
        <dbReference type="ARBA" id="ARBA00022670"/>
    </source>
</evidence>
<gene>
    <name evidence="10" type="primary">lspA</name>
    <name evidence="13" type="ORF">HMPREF9193_01884</name>
</gene>
<dbReference type="NCBIfam" id="TIGR00077">
    <property type="entry name" value="lspA"/>
    <property type="match status" value="1"/>
</dbReference>
<dbReference type="Pfam" id="PF01252">
    <property type="entry name" value="Peptidase_A8"/>
    <property type="match status" value="1"/>
</dbReference>
<keyword evidence="4 10" id="KW-0645">Protease</keyword>
<evidence type="ECO:0000256" key="7">
    <source>
        <dbReference type="ARBA" id="ARBA00022801"/>
    </source>
</evidence>
<dbReference type="PRINTS" id="PR00781">
    <property type="entry name" value="LIPOSIGPTASE"/>
</dbReference>
<feature type="transmembrane region" description="Helical" evidence="10">
    <location>
        <begin position="82"/>
        <end position="99"/>
    </location>
</feature>
<comment type="function">
    <text evidence="10 11">This protein specifically catalyzes the removal of signal peptides from prolipoproteins.</text>
</comment>
<dbReference type="PANTHER" id="PTHR33695:SF1">
    <property type="entry name" value="LIPOPROTEIN SIGNAL PEPTIDASE"/>
    <property type="match status" value="1"/>
</dbReference>
<accession>A0ABN0NX13</accession>
<dbReference type="PROSITE" id="PS00855">
    <property type="entry name" value="SPASE_II"/>
    <property type="match status" value="1"/>
</dbReference>
<dbReference type="PANTHER" id="PTHR33695">
    <property type="entry name" value="LIPOPROTEIN SIGNAL PEPTIDASE"/>
    <property type="match status" value="1"/>
</dbReference>
<evidence type="ECO:0000256" key="8">
    <source>
        <dbReference type="ARBA" id="ARBA00022989"/>
    </source>
</evidence>
<feature type="active site" evidence="10">
    <location>
        <position position="158"/>
    </location>
</feature>
<evidence type="ECO:0000256" key="12">
    <source>
        <dbReference type="RuleBase" id="RU004181"/>
    </source>
</evidence>
<dbReference type="InterPro" id="IPR001872">
    <property type="entry name" value="Peptidase_A8"/>
</dbReference>
<evidence type="ECO:0000256" key="3">
    <source>
        <dbReference type="ARBA" id="ARBA00022519"/>
    </source>
</evidence>
<comment type="pathway">
    <text evidence="10">Protein modification; lipoprotein biosynthesis (signal peptide cleavage).</text>
</comment>
<comment type="caution">
    <text evidence="13">The sequence shown here is derived from an EMBL/GenBank/DDBJ whole genome shotgun (WGS) entry which is preliminary data.</text>
</comment>
<proteinExistence type="inferred from homology"/>
<evidence type="ECO:0000256" key="10">
    <source>
        <dbReference type="HAMAP-Rule" id="MF_00161"/>
    </source>
</evidence>
<dbReference type="HAMAP" id="MF_00161">
    <property type="entry name" value="LspA"/>
    <property type="match status" value="1"/>
</dbReference>
<keyword evidence="5 10" id="KW-0812">Transmembrane</keyword>
<protein>
    <recommendedName>
        <fullName evidence="10">Lipoprotein signal peptidase</fullName>
        <ecNumber evidence="10">3.4.23.36</ecNumber>
    </recommendedName>
    <alternativeName>
        <fullName evidence="10">Prolipoprotein signal peptidase</fullName>
    </alternativeName>
    <alternativeName>
        <fullName evidence="10">Signal peptidase II</fullName>
        <shortName evidence="10">SPase II</shortName>
    </alternativeName>
</protein>
<keyword evidence="9 10" id="KW-0472">Membrane</keyword>
<evidence type="ECO:0000256" key="1">
    <source>
        <dbReference type="ARBA" id="ARBA00006139"/>
    </source>
</evidence>
<dbReference type="Proteomes" id="UP000016649">
    <property type="component" value="Unassembled WGS sequence"/>
</dbReference>
<comment type="similarity">
    <text evidence="1 10 12">Belongs to the peptidase A8 family.</text>
</comment>
<keyword evidence="7 10" id="KW-0378">Hydrolase</keyword>
<feature type="transmembrane region" description="Helical" evidence="10">
    <location>
        <begin position="19"/>
        <end position="39"/>
    </location>
</feature>
<dbReference type="EMBL" id="AWVH01000040">
    <property type="protein sequence ID" value="ERJ91876.1"/>
    <property type="molecule type" value="Genomic_DNA"/>
</dbReference>
<feature type="transmembrane region" description="Helical" evidence="10">
    <location>
        <begin position="111"/>
        <end position="129"/>
    </location>
</feature>
<feature type="active site" evidence="10">
    <location>
        <position position="136"/>
    </location>
</feature>